<evidence type="ECO:0000256" key="9">
    <source>
        <dbReference type="HAMAP-Rule" id="MF_01454"/>
    </source>
</evidence>
<sequence length="484" mass="52010">MCYNKTMFVDTAKVSLKAGDGGNGAVSFRREIYIPKGGPDGGDGGKGGNIVFKADKDTNTLIDFRFTPILTAENGKNGAGQRAAGRSGKDLIVEVPIGTVVYKIGTKSVNGSVEDRKLGRAPLSVSETEYSRILLADLTYDGQEAIIAKGGDGGFGNAHFKSSTRQAPIIAEVGEPGEEFEAELELKTMADVGLVGLPNAGKSTFLSVVSNAKPEIADYPFTTITPNLGVATIDGRDLLIADIPGLIEGAAEGKGLGHDFLRHVDRTAVLLHLVDIYSNDAGEAYTTIRKELEKYSDLKDRPEIVALTKCEGVDEDIIKMQMAAILAKNPAAKIFTISSSAHLGLKELLRELSQVIVSSQRRGVRSLAKREVAPPAHGDGPGGRAPERDETITTDDTLPVISLNPKELKTAWKVEKTEDGKFIVTGEKIEKFARRTDLNNYASVNRLRDIMKKLGIRGELTTMGAEPDSIISIAGKEFTFVEDY</sequence>
<evidence type="ECO:0000256" key="7">
    <source>
        <dbReference type="ARBA" id="ARBA00022842"/>
    </source>
</evidence>
<dbReference type="NCBIfam" id="NF008955">
    <property type="entry name" value="PRK12297.1"/>
    <property type="match status" value="1"/>
</dbReference>
<evidence type="ECO:0000259" key="13">
    <source>
        <dbReference type="PROSITE" id="PS51883"/>
    </source>
</evidence>
<dbReference type="Gene3D" id="3.30.300.350">
    <property type="entry name" value="GTP-binding protein OBG, C-terminal domain"/>
    <property type="match status" value="1"/>
</dbReference>
<comment type="caution">
    <text evidence="14">The sequence shown here is derived from an EMBL/GenBank/DDBJ whole genome shotgun (WGS) entry which is preliminary data.</text>
</comment>
<feature type="binding site" evidence="9">
    <location>
        <position position="203"/>
    </location>
    <ligand>
        <name>Mg(2+)</name>
        <dbReference type="ChEBI" id="CHEBI:18420"/>
    </ligand>
</feature>
<keyword evidence="5 9" id="KW-0547">Nucleotide-binding</keyword>
<dbReference type="NCBIfam" id="TIGR03595">
    <property type="entry name" value="Obg_CgtA_exten"/>
    <property type="match status" value="1"/>
</dbReference>
<reference evidence="14 15" key="1">
    <citation type="journal article" date="2018" name="bioRxiv">
        <title>Evidence of independent acquisition and adaption of ultra-small bacteria to human hosts across the highly diverse yet reduced genomes of the phylum Saccharibacteria.</title>
        <authorList>
            <person name="McLean J.S."/>
            <person name="Bor B."/>
            <person name="To T.T."/>
            <person name="Liu Q."/>
            <person name="Kearns K.A."/>
            <person name="Solden L.M."/>
            <person name="Wrighton K.C."/>
            <person name="He X."/>
            <person name="Shi W."/>
        </authorList>
    </citation>
    <scope>NUCLEOTIDE SEQUENCE [LARGE SCALE GENOMIC DNA]</scope>
    <source>
        <strain evidence="14 15">TM7_G3_2_Rum_HOT_351B</strain>
    </source>
</reference>
<dbReference type="PROSITE" id="PS00905">
    <property type="entry name" value="GTP1_OBG"/>
    <property type="match status" value="1"/>
</dbReference>
<keyword evidence="4 9" id="KW-0479">Metal-binding</keyword>
<dbReference type="InterPro" id="IPR015349">
    <property type="entry name" value="OCT_dom"/>
</dbReference>
<dbReference type="InterPro" id="IPR027417">
    <property type="entry name" value="P-loop_NTPase"/>
</dbReference>
<dbReference type="PROSITE" id="PS51883">
    <property type="entry name" value="OBG"/>
    <property type="match status" value="1"/>
</dbReference>
<evidence type="ECO:0000256" key="3">
    <source>
        <dbReference type="ARBA" id="ARBA00022490"/>
    </source>
</evidence>
<evidence type="ECO:0000256" key="4">
    <source>
        <dbReference type="ARBA" id="ARBA00022723"/>
    </source>
</evidence>
<comment type="function">
    <text evidence="9">An essential GTPase which binds GTP, GDP and possibly (p)ppGpp with moderate affinity, with high nucleotide exchange rates and a fairly low GTP hydrolysis rate. Plays a role in control of the cell cycle, stress response, ribosome biogenesis and in those bacteria that undergo differentiation, in morphogenesis control.</text>
</comment>
<dbReference type="InterPro" id="IPR014100">
    <property type="entry name" value="GTP-bd_Obg/CgtA"/>
</dbReference>
<dbReference type="InterPro" id="IPR036346">
    <property type="entry name" value="GTP-bd_prot_GTP1/OBG_C_sf"/>
</dbReference>
<dbReference type="EC" id="3.6.5.-" evidence="9"/>
<dbReference type="Pfam" id="PF01926">
    <property type="entry name" value="MMR_HSR1"/>
    <property type="match status" value="1"/>
</dbReference>
<evidence type="ECO:0000256" key="5">
    <source>
        <dbReference type="ARBA" id="ARBA00022741"/>
    </source>
</evidence>
<evidence type="ECO:0000259" key="12">
    <source>
        <dbReference type="PROSITE" id="PS51881"/>
    </source>
</evidence>
<feature type="binding site" evidence="9">
    <location>
        <begin position="196"/>
        <end position="203"/>
    </location>
    <ligand>
        <name>GTP</name>
        <dbReference type="ChEBI" id="CHEBI:37565"/>
    </ligand>
</feature>
<evidence type="ECO:0000256" key="6">
    <source>
        <dbReference type="ARBA" id="ARBA00022801"/>
    </source>
</evidence>
<comment type="subcellular location">
    <subcellularLocation>
        <location evidence="9">Cytoplasm</location>
    </subcellularLocation>
</comment>
<keyword evidence="3 9" id="KW-0963">Cytoplasm</keyword>
<dbReference type="PANTHER" id="PTHR11702:SF31">
    <property type="entry name" value="MITOCHONDRIAL RIBOSOME-ASSOCIATED GTPASE 2"/>
    <property type="match status" value="1"/>
</dbReference>
<evidence type="ECO:0000259" key="11">
    <source>
        <dbReference type="PROSITE" id="PS51710"/>
    </source>
</evidence>
<comment type="similarity">
    <text evidence="2 9">Belongs to the TRAFAC class OBG-HflX-like GTPase superfamily. OBG GTPase family.</text>
</comment>
<keyword evidence="7 9" id="KW-0460">Magnesium</keyword>
<feature type="domain" description="OCT" evidence="12">
    <location>
        <begin position="404"/>
        <end position="482"/>
    </location>
</feature>
<feature type="binding site" evidence="9">
    <location>
        <position position="223"/>
    </location>
    <ligand>
        <name>Mg(2+)</name>
        <dbReference type="ChEBI" id="CHEBI:18420"/>
    </ligand>
</feature>
<dbReference type="PRINTS" id="PR00326">
    <property type="entry name" value="GTP1OBG"/>
</dbReference>
<dbReference type="Gene3D" id="2.70.210.12">
    <property type="entry name" value="GTP1/OBG domain"/>
    <property type="match status" value="1"/>
</dbReference>
<feature type="domain" description="Obg" evidence="13">
    <location>
        <begin position="6"/>
        <end position="189"/>
    </location>
</feature>
<comment type="subunit">
    <text evidence="9">Monomer.</text>
</comment>
<dbReference type="Proteomes" id="UP001191019">
    <property type="component" value="Unassembled WGS sequence"/>
</dbReference>
<dbReference type="Gene3D" id="3.40.50.300">
    <property type="entry name" value="P-loop containing nucleotide triphosphate hydrolases"/>
    <property type="match status" value="1"/>
</dbReference>
<dbReference type="Pfam" id="PF01018">
    <property type="entry name" value="GTP1_OBG"/>
    <property type="match status" value="1"/>
</dbReference>
<protein>
    <recommendedName>
        <fullName evidence="9">GTPase Obg</fullName>
        <ecNumber evidence="9">3.6.5.-</ecNumber>
    </recommendedName>
    <alternativeName>
        <fullName evidence="9">GTP-binding protein Obg</fullName>
    </alternativeName>
</protein>
<dbReference type="InterPro" id="IPR006169">
    <property type="entry name" value="GTP1_OBG_dom"/>
</dbReference>
<dbReference type="PROSITE" id="PS51710">
    <property type="entry name" value="G_OBG"/>
    <property type="match status" value="1"/>
</dbReference>
<dbReference type="NCBIfam" id="NF008956">
    <property type="entry name" value="PRK12299.1"/>
    <property type="match status" value="1"/>
</dbReference>
<proteinExistence type="inferred from homology"/>
<dbReference type="CDD" id="cd01898">
    <property type="entry name" value="Obg"/>
    <property type="match status" value="1"/>
</dbReference>
<dbReference type="InterPro" id="IPR006073">
    <property type="entry name" value="GTP-bd"/>
</dbReference>
<feature type="binding site" evidence="9">
    <location>
        <begin position="338"/>
        <end position="340"/>
    </location>
    <ligand>
        <name>GTP</name>
        <dbReference type="ChEBI" id="CHEBI:37565"/>
    </ligand>
</feature>
<accession>A0ABY0FN93</accession>
<evidence type="ECO:0000313" key="15">
    <source>
        <dbReference type="Proteomes" id="UP001191019"/>
    </source>
</evidence>
<dbReference type="PANTHER" id="PTHR11702">
    <property type="entry name" value="DEVELOPMENTALLY REGULATED GTP-BINDING PROTEIN-RELATED"/>
    <property type="match status" value="1"/>
</dbReference>
<dbReference type="GO" id="GO:0016787">
    <property type="term" value="F:hydrolase activity"/>
    <property type="evidence" value="ECO:0007669"/>
    <property type="project" value="UniProtKB-KW"/>
</dbReference>
<dbReference type="InterPro" id="IPR031167">
    <property type="entry name" value="G_OBG"/>
</dbReference>
<feature type="binding site" evidence="9">
    <location>
        <begin position="308"/>
        <end position="311"/>
    </location>
    <ligand>
        <name>GTP</name>
        <dbReference type="ChEBI" id="CHEBI:37565"/>
    </ligand>
</feature>
<evidence type="ECO:0000256" key="1">
    <source>
        <dbReference type="ARBA" id="ARBA00001946"/>
    </source>
</evidence>
<dbReference type="InterPro" id="IPR036726">
    <property type="entry name" value="GTP1_OBG_dom_sf"/>
</dbReference>
<dbReference type="SUPFAM" id="SSF82051">
    <property type="entry name" value="Obg GTP-binding protein N-terminal domain"/>
    <property type="match status" value="1"/>
</dbReference>
<gene>
    <name evidence="9 14" type="primary">obg</name>
    <name evidence="14" type="ORF">G3RUM_00647</name>
</gene>
<dbReference type="PROSITE" id="PS51881">
    <property type="entry name" value="OCT"/>
    <property type="match status" value="1"/>
</dbReference>
<evidence type="ECO:0000313" key="14">
    <source>
        <dbReference type="EMBL" id="RYC74492.1"/>
    </source>
</evidence>
<dbReference type="SUPFAM" id="SSF102741">
    <property type="entry name" value="Obg GTP-binding protein C-terminal domain"/>
    <property type="match status" value="1"/>
</dbReference>
<evidence type="ECO:0000256" key="2">
    <source>
        <dbReference type="ARBA" id="ARBA00007699"/>
    </source>
</evidence>
<reference evidence="14 15" key="2">
    <citation type="journal article" date="2020" name="Cell Rep.">
        <title>Acquisition and Adaptation of Ultra-small Parasitic Reduced Genome Bacteria to Mammalian Hosts.</title>
        <authorList>
            <person name="McLean J.S."/>
            <person name="Bor B."/>
            <person name="Kerns K.A."/>
            <person name="Liu Q."/>
            <person name="To T.T."/>
            <person name="Solden L."/>
            <person name="Hendrickson E.L."/>
            <person name="Wrighton K."/>
            <person name="Shi W."/>
            <person name="He X."/>
        </authorList>
    </citation>
    <scope>NUCLEOTIDE SEQUENCE [LARGE SCALE GENOMIC DNA]</scope>
    <source>
        <strain evidence="14 15">TM7_G3_2_Rum_HOT_351B</strain>
    </source>
</reference>
<name>A0ABY0FN93_9BACT</name>
<dbReference type="InterPro" id="IPR045086">
    <property type="entry name" value="OBG_GTPase"/>
</dbReference>
<organism evidence="14 15">
    <name type="scientific">Candidatus Nanosyncoccus alces</name>
    <dbReference type="NCBI Taxonomy" id="2171997"/>
    <lineage>
        <taxon>Bacteria</taxon>
        <taxon>Candidatus Saccharimonadota</taxon>
        <taxon>Candidatus Nanosyncoccalia</taxon>
        <taxon>Candidatus Nanosyncoccales</taxon>
        <taxon>Candidatus Nanosyncoccaceae</taxon>
        <taxon>Candidatus Nanosyncoccus</taxon>
    </lineage>
</organism>
<feature type="domain" description="OBG-type G" evidence="11">
    <location>
        <begin position="190"/>
        <end position="357"/>
    </location>
</feature>
<feature type="region of interest" description="Disordered" evidence="10">
    <location>
        <begin position="366"/>
        <end position="392"/>
    </location>
</feature>
<dbReference type="InterPro" id="IPR006074">
    <property type="entry name" value="GTP1-OBG_CS"/>
</dbReference>
<keyword evidence="8 9" id="KW-0342">GTP-binding</keyword>
<dbReference type="EMBL" id="PRLM01000006">
    <property type="protein sequence ID" value="RYC74492.1"/>
    <property type="molecule type" value="Genomic_DNA"/>
</dbReference>
<keyword evidence="15" id="KW-1185">Reference proteome</keyword>
<evidence type="ECO:0000256" key="10">
    <source>
        <dbReference type="SAM" id="MobiDB-lite"/>
    </source>
</evidence>
<feature type="binding site" evidence="9">
    <location>
        <begin position="242"/>
        <end position="245"/>
    </location>
    <ligand>
        <name>GTP</name>
        <dbReference type="ChEBI" id="CHEBI:37565"/>
    </ligand>
</feature>
<evidence type="ECO:0000256" key="8">
    <source>
        <dbReference type="ARBA" id="ARBA00023134"/>
    </source>
</evidence>
<dbReference type="SUPFAM" id="SSF52540">
    <property type="entry name" value="P-loop containing nucleoside triphosphate hydrolases"/>
    <property type="match status" value="1"/>
</dbReference>
<feature type="binding site" evidence="9">
    <location>
        <begin position="221"/>
        <end position="225"/>
    </location>
    <ligand>
        <name>GTP</name>
        <dbReference type="ChEBI" id="CHEBI:37565"/>
    </ligand>
</feature>
<comment type="cofactor">
    <cofactor evidence="1 9">
        <name>Mg(2+)</name>
        <dbReference type="ChEBI" id="CHEBI:18420"/>
    </cofactor>
</comment>
<dbReference type="HAMAP" id="MF_01454">
    <property type="entry name" value="GTPase_Obg"/>
    <property type="match status" value="1"/>
</dbReference>
<dbReference type="NCBIfam" id="NF008954">
    <property type="entry name" value="PRK12296.1"/>
    <property type="match status" value="1"/>
</dbReference>
<dbReference type="Pfam" id="PF09269">
    <property type="entry name" value="DUF1967"/>
    <property type="match status" value="1"/>
</dbReference>
<keyword evidence="6 9" id="KW-0378">Hydrolase</keyword>